<feature type="domain" description="ABC transmembrane type-1" evidence="8">
    <location>
        <begin position="93"/>
        <end position="290"/>
    </location>
</feature>
<keyword evidence="5 7" id="KW-1133">Transmembrane helix</keyword>
<name>A0A4R3LS16_9BURK</name>
<organism evidence="9 10">
    <name type="scientific">Paralcaligenes ureilyticus</name>
    <dbReference type="NCBI Taxonomy" id="627131"/>
    <lineage>
        <taxon>Bacteria</taxon>
        <taxon>Pseudomonadati</taxon>
        <taxon>Pseudomonadota</taxon>
        <taxon>Betaproteobacteria</taxon>
        <taxon>Burkholderiales</taxon>
        <taxon>Alcaligenaceae</taxon>
        <taxon>Paralcaligenes</taxon>
    </lineage>
</organism>
<proteinExistence type="inferred from homology"/>
<comment type="caution">
    <text evidence="9">The sequence shown here is derived from an EMBL/GenBank/DDBJ whole genome shotgun (WGS) entry which is preliminary data.</text>
</comment>
<feature type="transmembrane region" description="Helical" evidence="7">
    <location>
        <begin position="129"/>
        <end position="151"/>
    </location>
</feature>
<comment type="subcellular location">
    <subcellularLocation>
        <location evidence="1 7">Cell membrane</location>
        <topology evidence="1 7">Multi-pass membrane protein</topology>
    </subcellularLocation>
</comment>
<evidence type="ECO:0000256" key="7">
    <source>
        <dbReference type="RuleBase" id="RU363032"/>
    </source>
</evidence>
<keyword evidence="2 7" id="KW-0813">Transport</keyword>
<feature type="transmembrane region" description="Helical" evidence="7">
    <location>
        <begin position="95"/>
        <end position="117"/>
    </location>
</feature>
<feature type="transmembrane region" description="Helical" evidence="7">
    <location>
        <begin position="272"/>
        <end position="297"/>
    </location>
</feature>
<dbReference type="EMBL" id="SMAJ01000015">
    <property type="protein sequence ID" value="TCT03364.1"/>
    <property type="molecule type" value="Genomic_DNA"/>
</dbReference>
<sequence>MSYYIARRLFVSALLVVFVSIISFTLIFAPGDPSARLAGEGSAADTAHLMAQYGFDKPIVVQYLKWLNGIVHGNFGDSLYFHRPVSELLLQHFPITAQLGGMSMLLAVLIALPLGIAAACWKGSLVDRFALMLASFGQAMPPFCLAFLLIIFFSVQNNWLPASGFETWRHYLMPTTVLAIFATPALIRVMKSEMDAVLRSDYIRTARAMGLGSGQVVLKYAQRNALRPVVSLAAAQMGTLLAGSVIVETVFAINGAGQLAWISILRGDFPTIQALILVFSLLYILLTLLADLVNGWLDPRVRTAK</sequence>
<protein>
    <submittedName>
        <fullName evidence="9">Peptide/nickel transport system permease protein</fullName>
    </submittedName>
</protein>
<feature type="transmembrane region" description="Helical" evidence="7">
    <location>
        <begin position="229"/>
        <end position="252"/>
    </location>
</feature>
<dbReference type="Gene3D" id="1.10.3720.10">
    <property type="entry name" value="MetI-like"/>
    <property type="match status" value="1"/>
</dbReference>
<dbReference type="OrthoDB" id="9803623at2"/>
<dbReference type="SUPFAM" id="SSF161098">
    <property type="entry name" value="MetI-like"/>
    <property type="match status" value="1"/>
</dbReference>
<evidence type="ECO:0000313" key="10">
    <source>
        <dbReference type="Proteomes" id="UP000295525"/>
    </source>
</evidence>
<keyword evidence="6 7" id="KW-0472">Membrane</keyword>
<dbReference type="InterPro" id="IPR045621">
    <property type="entry name" value="BPD_transp_1_N"/>
</dbReference>
<dbReference type="GO" id="GO:0071916">
    <property type="term" value="F:dipeptide transmembrane transporter activity"/>
    <property type="evidence" value="ECO:0007669"/>
    <property type="project" value="TreeGrafter"/>
</dbReference>
<reference evidence="9 10" key="1">
    <citation type="submission" date="2019-03" db="EMBL/GenBank/DDBJ databases">
        <title>Genomic Encyclopedia of Type Strains, Phase IV (KMG-IV): sequencing the most valuable type-strain genomes for metagenomic binning, comparative biology and taxonomic classification.</title>
        <authorList>
            <person name="Goeker M."/>
        </authorList>
    </citation>
    <scope>NUCLEOTIDE SEQUENCE [LARGE SCALE GENOMIC DNA]</scope>
    <source>
        <strain evidence="9 10">DSM 24591</strain>
    </source>
</reference>
<dbReference type="GO" id="GO:0005886">
    <property type="term" value="C:plasma membrane"/>
    <property type="evidence" value="ECO:0007669"/>
    <property type="project" value="UniProtKB-SubCell"/>
</dbReference>
<comment type="similarity">
    <text evidence="7">Belongs to the binding-protein-dependent transport system permease family.</text>
</comment>
<accession>A0A4R3LS16</accession>
<dbReference type="PANTHER" id="PTHR43163">
    <property type="entry name" value="DIPEPTIDE TRANSPORT SYSTEM PERMEASE PROTEIN DPPB-RELATED"/>
    <property type="match status" value="1"/>
</dbReference>
<dbReference type="InterPro" id="IPR035906">
    <property type="entry name" value="MetI-like_sf"/>
</dbReference>
<dbReference type="InterPro" id="IPR000515">
    <property type="entry name" value="MetI-like"/>
</dbReference>
<dbReference type="PROSITE" id="PS50928">
    <property type="entry name" value="ABC_TM1"/>
    <property type="match status" value="1"/>
</dbReference>
<keyword evidence="10" id="KW-1185">Reference proteome</keyword>
<evidence type="ECO:0000256" key="1">
    <source>
        <dbReference type="ARBA" id="ARBA00004651"/>
    </source>
</evidence>
<feature type="transmembrane region" description="Helical" evidence="7">
    <location>
        <begin position="171"/>
        <end position="190"/>
    </location>
</feature>
<dbReference type="CDD" id="cd06261">
    <property type="entry name" value="TM_PBP2"/>
    <property type="match status" value="1"/>
</dbReference>
<evidence type="ECO:0000256" key="3">
    <source>
        <dbReference type="ARBA" id="ARBA00022475"/>
    </source>
</evidence>
<evidence type="ECO:0000256" key="4">
    <source>
        <dbReference type="ARBA" id="ARBA00022692"/>
    </source>
</evidence>
<evidence type="ECO:0000259" key="8">
    <source>
        <dbReference type="PROSITE" id="PS50928"/>
    </source>
</evidence>
<dbReference type="Proteomes" id="UP000295525">
    <property type="component" value="Unassembled WGS sequence"/>
</dbReference>
<feature type="transmembrane region" description="Helical" evidence="7">
    <location>
        <begin position="9"/>
        <end position="29"/>
    </location>
</feature>
<evidence type="ECO:0000313" key="9">
    <source>
        <dbReference type="EMBL" id="TCT03364.1"/>
    </source>
</evidence>
<evidence type="ECO:0000256" key="6">
    <source>
        <dbReference type="ARBA" id="ARBA00023136"/>
    </source>
</evidence>
<dbReference type="RefSeq" id="WP_132584439.1">
    <property type="nucleotide sequence ID" value="NZ_SMAJ01000015.1"/>
</dbReference>
<evidence type="ECO:0000256" key="2">
    <source>
        <dbReference type="ARBA" id="ARBA00022448"/>
    </source>
</evidence>
<evidence type="ECO:0000256" key="5">
    <source>
        <dbReference type="ARBA" id="ARBA00022989"/>
    </source>
</evidence>
<dbReference type="AlphaFoldDB" id="A0A4R3LS16"/>
<dbReference type="Pfam" id="PF00528">
    <property type="entry name" value="BPD_transp_1"/>
    <property type="match status" value="1"/>
</dbReference>
<gene>
    <name evidence="9" type="ORF">EDC26_11521</name>
</gene>
<keyword evidence="3" id="KW-1003">Cell membrane</keyword>
<dbReference type="PANTHER" id="PTHR43163:SF6">
    <property type="entry name" value="DIPEPTIDE TRANSPORT SYSTEM PERMEASE PROTEIN DPPB-RELATED"/>
    <property type="match status" value="1"/>
</dbReference>
<dbReference type="Pfam" id="PF19300">
    <property type="entry name" value="BPD_transp_1_N"/>
    <property type="match status" value="1"/>
</dbReference>
<keyword evidence="4 7" id="KW-0812">Transmembrane</keyword>